<sequence length="107" mass="11907">ARALRRAEAARTGLTRHRPGGLDALVDPAEADAHARTLLGPLLDRPVLVETLRVWLSLHGGWDRTATALDVHRNTVRQRIARCAALLDADLEDAGTRMELWFALRRL</sequence>
<dbReference type="InterPro" id="IPR042070">
    <property type="entry name" value="PucR_C-HTH_sf"/>
</dbReference>
<dbReference type="PANTHER" id="PTHR33744:SF1">
    <property type="entry name" value="DNA-BINDING TRANSCRIPTIONAL ACTIVATOR ADER"/>
    <property type="match status" value="1"/>
</dbReference>
<dbReference type="Gene3D" id="1.10.10.2840">
    <property type="entry name" value="PucR C-terminal helix-turn-helix domain"/>
    <property type="match status" value="1"/>
</dbReference>
<dbReference type="InterPro" id="IPR025736">
    <property type="entry name" value="PucR_C-HTH_dom"/>
</dbReference>
<dbReference type="RefSeq" id="WP_168437237.1">
    <property type="nucleotide sequence ID" value="NZ_JAAXOU010000010.1"/>
</dbReference>
<dbReference type="EMBL" id="JAAXOU010000010">
    <property type="protein sequence ID" value="NKY12959.1"/>
    <property type="molecule type" value="Genomic_DNA"/>
</dbReference>
<evidence type="ECO:0000313" key="2">
    <source>
        <dbReference type="EMBL" id="NKY12959.1"/>
    </source>
</evidence>
<gene>
    <name evidence="2" type="ORF">HGA06_01895</name>
</gene>
<dbReference type="AlphaFoldDB" id="A0AA44DAM2"/>
<dbReference type="Proteomes" id="UP000570003">
    <property type="component" value="Unassembled WGS sequence"/>
</dbReference>
<accession>A0AA44DAM2</accession>
<dbReference type="Pfam" id="PF13556">
    <property type="entry name" value="HTH_30"/>
    <property type="match status" value="1"/>
</dbReference>
<reference evidence="2 3" key="1">
    <citation type="submission" date="2020-04" db="EMBL/GenBank/DDBJ databases">
        <title>MicrobeNet Type strains.</title>
        <authorList>
            <person name="Nicholson A.C."/>
        </authorList>
    </citation>
    <scope>NUCLEOTIDE SEQUENCE [LARGE SCALE GENOMIC DNA]</scope>
    <source>
        <strain evidence="2 3">DSM 40738</strain>
    </source>
</reference>
<evidence type="ECO:0000313" key="3">
    <source>
        <dbReference type="Proteomes" id="UP000570003"/>
    </source>
</evidence>
<dbReference type="InterPro" id="IPR051448">
    <property type="entry name" value="CdaR-like_regulators"/>
</dbReference>
<dbReference type="PANTHER" id="PTHR33744">
    <property type="entry name" value="CARBOHYDRATE DIACID REGULATOR"/>
    <property type="match status" value="1"/>
</dbReference>
<protein>
    <submittedName>
        <fullName evidence="2">PucR family transcriptional regulator</fullName>
    </submittedName>
</protein>
<name>A0AA44DAM2_STRE0</name>
<feature type="non-terminal residue" evidence="2">
    <location>
        <position position="1"/>
    </location>
</feature>
<feature type="domain" description="PucR C-terminal helix-turn-helix" evidence="1">
    <location>
        <begin position="48"/>
        <end position="105"/>
    </location>
</feature>
<comment type="caution">
    <text evidence="2">The sequence shown here is derived from an EMBL/GenBank/DDBJ whole genome shotgun (WGS) entry which is preliminary data.</text>
</comment>
<proteinExistence type="predicted"/>
<organism evidence="2 3">
    <name type="scientific">Streptomyces somaliensis (strain ATCC 33201 / DSM 40738 / JCM 12659 / KCTC 9044 / NCTC 11332 / NRRL B-12077 / IP 733)</name>
    <dbReference type="NCBI Taxonomy" id="1134445"/>
    <lineage>
        <taxon>Bacteria</taxon>
        <taxon>Bacillati</taxon>
        <taxon>Actinomycetota</taxon>
        <taxon>Actinomycetes</taxon>
        <taxon>Kitasatosporales</taxon>
        <taxon>Streptomycetaceae</taxon>
        <taxon>Streptomyces</taxon>
    </lineage>
</organism>
<keyword evidence="3" id="KW-1185">Reference proteome</keyword>
<evidence type="ECO:0000259" key="1">
    <source>
        <dbReference type="Pfam" id="PF13556"/>
    </source>
</evidence>